<dbReference type="AlphaFoldDB" id="A0A0L7LB78"/>
<dbReference type="GO" id="GO:0031514">
    <property type="term" value="C:motile cilium"/>
    <property type="evidence" value="ECO:0007669"/>
    <property type="project" value="UniProtKB-ARBA"/>
</dbReference>
<dbReference type="Gene3D" id="1.10.8.720">
    <property type="entry name" value="Region D6 of dynein motor"/>
    <property type="match status" value="1"/>
</dbReference>
<evidence type="ECO:0000256" key="12">
    <source>
        <dbReference type="ARBA" id="ARBA00023212"/>
    </source>
</evidence>
<evidence type="ECO:0000313" key="20">
    <source>
        <dbReference type="EMBL" id="KOB72743.1"/>
    </source>
</evidence>
<protein>
    <submittedName>
        <fullName evidence="20">Dynein heavy chain</fullName>
    </submittedName>
</protein>
<keyword evidence="4" id="KW-0493">Microtubule</keyword>
<name>A0A0L7LB78_OPEBR</name>
<dbReference type="Gene3D" id="1.10.8.1220">
    <property type="match status" value="1"/>
</dbReference>
<dbReference type="InterPro" id="IPR027417">
    <property type="entry name" value="P-loop_NTPase"/>
</dbReference>
<dbReference type="GO" id="GO:0005930">
    <property type="term" value="C:axoneme"/>
    <property type="evidence" value="ECO:0007669"/>
    <property type="project" value="UniProtKB-SubCell"/>
</dbReference>
<evidence type="ECO:0000256" key="9">
    <source>
        <dbReference type="ARBA" id="ARBA00023054"/>
    </source>
</evidence>
<evidence type="ECO:0000256" key="11">
    <source>
        <dbReference type="ARBA" id="ARBA00023175"/>
    </source>
</evidence>
<dbReference type="GO" id="GO:0030286">
    <property type="term" value="C:dynein complex"/>
    <property type="evidence" value="ECO:0007669"/>
    <property type="project" value="UniProtKB-KW"/>
</dbReference>
<evidence type="ECO:0000259" key="15">
    <source>
        <dbReference type="Pfam" id="PF12777"/>
    </source>
</evidence>
<dbReference type="PANTHER" id="PTHR46961:SF19">
    <property type="entry name" value="DYNEIN HEAVY CHAIN 5, AXONEMAL"/>
    <property type="match status" value="1"/>
</dbReference>
<dbReference type="STRING" id="104452.A0A0L7LB78"/>
<evidence type="ECO:0000256" key="4">
    <source>
        <dbReference type="ARBA" id="ARBA00022701"/>
    </source>
</evidence>
<dbReference type="Pfam" id="PF12777">
    <property type="entry name" value="MT"/>
    <property type="match status" value="1"/>
</dbReference>
<dbReference type="PANTHER" id="PTHR46961">
    <property type="entry name" value="DYNEIN HEAVY CHAIN 1, AXONEMAL-LIKE PROTEIN"/>
    <property type="match status" value="1"/>
</dbReference>
<evidence type="ECO:0000256" key="7">
    <source>
        <dbReference type="ARBA" id="ARBA00022840"/>
    </source>
</evidence>
<keyword evidence="21" id="KW-1185">Reference proteome</keyword>
<dbReference type="InterPro" id="IPR006141">
    <property type="entry name" value="Intein_N"/>
</dbReference>
<dbReference type="GO" id="GO:0005874">
    <property type="term" value="C:microtubule"/>
    <property type="evidence" value="ECO:0007669"/>
    <property type="project" value="UniProtKB-KW"/>
</dbReference>
<feature type="domain" description="Dynein heavy chain coiled coil stalk" evidence="15">
    <location>
        <begin position="124"/>
        <end position="297"/>
    </location>
</feature>
<evidence type="ECO:0000313" key="21">
    <source>
        <dbReference type="Proteomes" id="UP000037510"/>
    </source>
</evidence>
<comment type="similarity">
    <text evidence="2">Belongs to the dynein heavy chain family.</text>
</comment>
<evidence type="ECO:0000259" key="19">
    <source>
        <dbReference type="Pfam" id="PF18199"/>
    </source>
</evidence>
<dbReference type="Proteomes" id="UP000037510">
    <property type="component" value="Unassembled WGS sequence"/>
</dbReference>
<dbReference type="InterPro" id="IPR042219">
    <property type="entry name" value="AAA_lid_11_sf"/>
</dbReference>
<feature type="domain" description="Dynein heavy chain C-terminal" evidence="19">
    <location>
        <begin position="1168"/>
        <end position="1234"/>
    </location>
</feature>
<dbReference type="InterPro" id="IPR041228">
    <property type="entry name" value="Dynein_C"/>
</dbReference>
<dbReference type="InterPro" id="IPR041658">
    <property type="entry name" value="AAA_lid_11"/>
</dbReference>
<proteinExistence type="inferred from homology"/>
<feature type="domain" description="Dynein heavy chain ATP-binding dynein motor region" evidence="17">
    <location>
        <begin position="449"/>
        <end position="595"/>
    </location>
</feature>
<evidence type="ECO:0000256" key="14">
    <source>
        <dbReference type="SAM" id="Coils"/>
    </source>
</evidence>
<evidence type="ECO:0000256" key="5">
    <source>
        <dbReference type="ARBA" id="ARBA00022737"/>
    </source>
</evidence>
<keyword evidence="5" id="KW-0677">Repeat</keyword>
<feature type="coiled-coil region" evidence="14">
    <location>
        <begin position="315"/>
        <end position="349"/>
    </location>
</feature>
<evidence type="ECO:0000256" key="8">
    <source>
        <dbReference type="ARBA" id="ARBA00023017"/>
    </source>
</evidence>
<dbReference type="EMBL" id="JTDY01001841">
    <property type="protein sequence ID" value="KOB72743.1"/>
    <property type="molecule type" value="Genomic_DNA"/>
</dbReference>
<dbReference type="GO" id="GO:0051959">
    <property type="term" value="F:dynein light intermediate chain binding"/>
    <property type="evidence" value="ECO:0007669"/>
    <property type="project" value="InterPro"/>
</dbReference>
<accession>A0A0L7LB78</accession>
<evidence type="ECO:0000256" key="1">
    <source>
        <dbReference type="ARBA" id="ARBA00004430"/>
    </source>
</evidence>
<evidence type="ECO:0000256" key="6">
    <source>
        <dbReference type="ARBA" id="ARBA00022741"/>
    </source>
</evidence>
<evidence type="ECO:0000256" key="2">
    <source>
        <dbReference type="ARBA" id="ARBA00008887"/>
    </source>
</evidence>
<comment type="subcellular location">
    <subcellularLocation>
        <location evidence="1">Cytoplasm</location>
        <location evidence="1">Cytoskeleton</location>
        <location evidence="1">Cilium axoneme</location>
    </subcellularLocation>
</comment>
<organism evidence="20 21">
    <name type="scientific">Operophtera brumata</name>
    <name type="common">Winter moth</name>
    <name type="synonym">Phalaena brumata</name>
    <dbReference type="NCBI Taxonomy" id="104452"/>
    <lineage>
        <taxon>Eukaryota</taxon>
        <taxon>Metazoa</taxon>
        <taxon>Ecdysozoa</taxon>
        <taxon>Arthropoda</taxon>
        <taxon>Hexapoda</taxon>
        <taxon>Insecta</taxon>
        <taxon>Pterygota</taxon>
        <taxon>Neoptera</taxon>
        <taxon>Endopterygota</taxon>
        <taxon>Lepidoptera</taxon>
        <taxon>Glossata</taxon>
        <taxon>Ditrysia</taxon>
        <taxon>Geometroidea</taxon>
        <taxon>Geometridae</taxon>
        <taxon>Larentiinae</taxon>
        <taxon>Operophtera</taxon>
    </lineage>
</organism>
<dbReference type="Gene3D" id="6.10.140.1060">
    <property type="match status" value="1"/>
</dbReference>
<evidence type="ECO:0000259" key="17">
    <source>
        <dbReference type="Pfam" id="PF12781"/>
    </source>
</evidence>
<dbReference type="Gene3D" id="3.40.50.300">
    <property type="entry name" value="P-loop containing nucleotide triphosphate hydrolases"/>
    <property type="match status" value="3"/>
</dbReference>
<dbReference type="GO" id="GO:0007018">
    <property type="term" value="P:microtubule-based movement"/>
    <property type="evidence" value="ECO:0007669"/>
    <property type="project" value="InterPro"/>
</dbReference>
<keyword evidence="9 14" id="KW-0175">Coiled coil</keyword>
<dbReference type="FunFam" id="1.10.8.1220:FF:000001">
    <property type="entry name" value="Dynein axonemal heavy chain 5"/>
    <property type="match status" value="1"/>
</dbReference>
<keyword evidence="11" id="KW-0505">Motor protein</keyword>
<dbReference type="FunFam" id="1.10.8.720:FF:000004">
    <property type="entry name" value="Dynein heavy chain 5, axonemal"/>
    <property type="match status" value="1"/>
</dbReference>
<keyword evidence="6" id="KW-0547">Nucleotide-binding</keyword>
<keyword evidence="10" id="KW-0969">Cilium</keyword>
<dbReference type="Gene3D" id="1.20.1270.280">
    <property type="match status" value="1"/>
</dbReference>
<gene>
    <name evidence="20" type="ORF">OBRU01_11807</name>
</gene>
<dbReference type="Pfam" id="PF12780">
    <property type="entry name" value="AAA_8"/>
    <property type="match status" value="1"/>
</dbReference>
<sequence>MKKYAPKRIPVPDVLYEYFIMRSRANLHVVLCFSPVGEKFRSRALKFPGLISGSTMDWFQKWPNVALIEIMGYVHDNVADTCTSYYERFRRQTHVTPKSYLSFLDGYKVLYKEKHLGIAELARRMTTGLDKLVEAAESVDILKKELELKDIEIKEATAKAEVVLAAVADSAAAAEIVKAEVLEVKDRAVKLVGVIAAETEIAEGKLAAAKPALDAAEAALQTINAGDIATVRKLGKPPYLITLIMDAVILLFRKKIDPIKPDLEKNFIAASWAESLKVLADSKFLNNLKFFPKDEINAEMFYSVNKDVLPLKANLAIMQGKYQGAKRELDAAEAQLVAKEEELADVQKMFEEAMTLKQVVLDDAAKCQQKMDAATALINGLSGERENLTIFLGLVSIPSRFLCYSGPFNQEFRSGLNNNWISELFRRKIPVSINLNVTEHLTDIATIGDWNLCGLPTDDLSIQNGIIVTKASRFPLLIDPQTQGKIWIKNMEKFNELIVTTLNHKYFRNHIEDCVSLGRPLLIEDVAEELDPALDNILEKNYIKIGSSYKVKLGDKEIDVTAGHKIYITTKLPNPAYTPEISARTSIIDFTVTMQEDCVSLGRPLLIEDVAEELDPALDNILEKNYIKIGSSYKVKLGDKEIDVTAGHKIYITTKLPNPAYTPEISARTSIIDFTVTMQGLEDQLLGRVILSEKAEMEAERTQLIMDVTTNRRKMQELEANLLHKLTTIQGSLVEDVSLIQVLNITKATAMDETELKINLAREEFRPVATRGSVLYFLVCNMSLVCNMYQTSLAQFLERFDISLEKSTPSPLTSRRIGFIIEYLTFDVFKYISRGFYEVHKYLFTLLLTLKIDINREYLTFVEFQTLIKGGAALDLNACPPKPFKWVTDMSWLNLVNLSGLRQFSNILDQVTNNEKGWKNWFDKEAPEDEPLPDGYHTLDVFKKLLVVRSWCPDRTLAQSQKYVNQSMGARYTEAVIVNYESSLLNWKRIRKPFTIYSGIKAGLMRTYDSMGQDFLDYSDNPCYLPMIFTISFLHTVVQERRKFGPLGWNIPYEFNSADWLSSCMFVQNHLEALEPGQAVSWTTVRYIVSAVQYGGRVTDDYDTRLLVTFCRVWFSDQLFLDDFQFYKGYGIFKYKNIPEYLEAIEGMRNIDPPQAYGLHTNADITQSKEMLMKVPPNFDPHEVKERLKFYGSLGSMVIFLRQEMDRMQKVISLVRTTLKDLLLAIDGTIIMNECPCYKKPVRTGLTFITPLWLPTIKNPDHWILRGVAILCDVK</sequence>
<keyword evidence="7" id="KW-0067">ATP-binding</keyword>
<dbReference type="Gene3D" id="1.20.920.20">
    <property type="match status" value="2"/>
</dbReference>
<feature type="domain" description="Dynein heavy chain AAA module D4" evidence="16">
    <location>
        <begin position="14"/>
        <end position="70"/>
    </location>
</feature>
<dbReference type="GO" id="GO:0045505">
    <property type="term" value="F:dynein intermediate chain binding"/>
    <property type="evidence" value="ECO:0007669"/>
    <property type="project" value="InterPro"/>
</dbReference>
<reference evidence="20 21" key="1">
    <citation type="journal article" date="2015" name="Genome Biol. Evol.">
        <title>The genome of winter moth (Operophtera brumata) provides a genomic perspective on sexual dimorphism and phenology.</title>
        <authorList>
            <person name="Derks M.F."/>
            <person name="Smit S."/>
            <person name="Salis L."/>
            <person name="Schijlen E."/>
            <person name="Bossers A."/>
            <person name="Mateman C."/>
            <person name="Pijl A.S."/>
            <person name="de Ridder D."/>
            <person name="Groenen M.A."/>
            <person name="Visser M.E."/>
            <person name="Megens H.J."/>
        </authorList>
    </citation>
    <scope>NUCLEOTIDE SEQUENCE [LARGE SCALE GENOMIC DNA]</scope>
    <source>
        <strain evidence="20">WM2013NL</strain>
        <tissue evidence="20">Head and thorax</tissue>
    </source>
</reference>
<dbReference type="GO" id="GO:0016539">
    <property type="term" value="P:intein-mediated protein splicing"/>
    <property type="evidence" value="ECO:0007669"/>
    <property type="project" value="InterPro"/>
</dbReference>
<keyword evidence="8" id="KW-0243">Dynein</keyword>
<dbReference type="InterPro" id="IPR035706">
    <property type="entry name" value="AAA_9"/>
</dbReference>
<dbReference type="GO" id="GO:0005524">
    <property type="term" value="F:ATP binding"/>
    <property type="evidence" value="ECO:0007669"/>
    <property type="project" value="UniProtKB-KW"/>
</dbReference>
<evidence type="ECO:0000256" key="10">
    <source>
        <dbReference type="ARBA" id="ARBA00023069"/>
    </source>
</evidence>
<dbReference type="Pfam" id="PF12781">
    <property type="entry name" value="AAA_9"/>
    <property type="match status" value="2"/>
</dbReference>
<evidence type="ECO:0000256" key="13">
    <source>
        <dbReference type="ARBA" id="ARBA00023273"/>
    </source>
</evidence>
<feature type="coiled-coil region" evidence="14">
    <location>
        <begin position="129"/>
        <end position="159"/>
    </location>
</feature>
<dbReference type="Pfam" id="PF18198">
    <property type="entry name" value="AAA_lid_11"/>
    <property type="match status" value="1"/>
</dbReference>
<dbReference type="PROSITE" id="PS50817">
    <property type="entry name" value="INTEIN_N_TER"/>
    <property type="match status" value="2"/>
</dbReference>
<keyword evidence="13" id="KW-0966">Cell projection</keyword>
<keyword evidence="12" id="KW-0206">Cytoskeleton</keyword>
<dbReference type="Pfam" id="PF18199">
    <property type="entry name" value="Dynein_C"/>
    <property type="match status" value="1"/>
</dbReference>
<dbReference type="InterPro" id="IPR024743">
    <property type="entry name" value="Dynein_HC_stalk"/>
</dbReference>
<comment type="caution">
    <text evidence="20">The sequence shown here is derived from an EMBL/GenBank/DDBJ whole genome shotgun (WGS) entry which is preliminary data.</text>
</comment>
<feature type="domain" description="Dynein heavy chain ATP-binding dynein motor region" evidence="17">
    <location>
        <begin position="596"/>
        <end position="751"/>
    </location>
</feature>
<evidence type="ECO:0000259" key="16">
    <source>
        <dbReference type="Pfam" id="PF12780"/>
    </source>
</evidence>
<dbReference type="FunFam" id="3.40.50.300:FF:000049">
    <property type="entry name" value="Dynein, axonemal, heavy chain 5"/>
    <property type="match status" value="2"/>
</dbReference>
<evidence type="ECO:0000259" key="18">
    <source>
        <dbReference type="Pfam" id="PF18198"/>
    </source>
</evidence>
<feature type="domain" description="Dynein heavy chain AAA lid" evidence="18">
    <location>
        <begin position="1027"/>
        <end position="1163"/>
    </location>
</feature>
<dbReference type="InterPro" id="IPR026983">
    <property type="entry name" value="DHC"/>
</dbReference>
<keyword evidence="3" id="KW-0963">Cytoplasm</keyword>
<evidence type="ECO:0000256" key="3">
    <source>
        <dbReference type="ARBA" id="ARBA00022490"/>
    </source>
</evidence>
<dbReference type="InterPro" id="IPR024317">
    <property type="entry name" value="Dynein_heavy_chain_D4_dom"/>
</dbReference>